<evidence type="ECO:0000256" key="5">
    <source>
        <dbReference type="ARBA" id="ARBA00023136"/>
    </source>
</evidence>
<dbReference type="Proteomes" id="UP000616201">
    <property type="component" value="Unassembled WGS sequence"/>
</dbReference>
<reference evidence="8" key="1">
    <citation type="submission" date="2018-02" db="EMBL/GenBank/DDBJ databases">
        <authorList>
            <person name="Vasarhelyi B.M."/>
            <person name="Deshmukh S."/>
            <person name="Balint B."/>
            <person name="Kukolya J."/>
        </authorList>
    </citation>
    <scope>NUCLEOTIDE SEQUENCE</scope>
    <source>
        <strain evidence="8">KB22</strain>
    </source>
</reference>
<feature type="transmembrane region" description="Helical" evidence="6">
    <location>
        <begin position="272"/>
        <end position="290"/>
    </location>
</feature>
<name>A0A928V2M8_9SPHI</name>
<feature type="transmembrane region" description="Helical" evidence="6">
    <location>
        <begin position="34"/>
        <end position="54"/>
    </location>
</feature>
<comment type="similarity">
    <text evidence="2">Belongs to the EamA transporter family.</text>
</comment>
<keyword evidence="3 6" id="KW-0812">Transmembrane</keyword>
<evidence type="ECO:0000256" key="6">
    <source>
        <dbReference type="SAM" id="Phobius"/>
    </source>
</evidence>
<dbReference type="Pfam" id="PF00892">
    <property type="entry name" value="EamA"/>
    <property type="match status" value="2"/>
</dbReference>
<protein>
    <submittedName>
        <fullName evidence="8">Permease</fullName>
    </submittedName>
</protein>
<evidence type="ECO:0000256" key="4">
    <source>
        <dbReference type="ARBA" id="ARBA00022989"/>
    </source>
</evidence>
<keyword evidence="5 6" id="KW-0472">Membrane</keyword>
<evidence type="ECO:0000313" key="9">
    <source>
        <dbReference type="Proteomes" id="UP000616201"/>
    </source>
</evidence>
<feature type="domain" description="EamA" evidence="7">
    <location>
        <begin position="7"/>
        <end position="138"/>
    </location>
</feature>
<sequence length="302" mass="33827">MKDYKLIFAVLIVAIVWGTTYLAIRVAVETIPAWFVASIRQLLAGLILFLVLIVRKELKWIGRENLKYQLLFSFLMLIVANGLTTVAEESLSSSLTSLIAASTPILVFLGTVAIGLERFNYRSLTGVLLCFCGIVFIFWDGLKDFLNPDYRMGISLMFCAISGWALGIIFTKKLNIQKGNIVLNLFYQFMFAGIVQLVFAFLFSDNYNFGSWTSKSISAMIYLSVFGSVLAFFAFHYALTKISPVKVSILAYINTIIAIFLGWLVLNEEISLKFLIAAVLIILGVFITNYKPGMFKRSPAKV</sequence>
<organism evidence="8 9">
    <name type="scientific">Sphingobacterium hungaricum</name>
    <dbReference type="NCBI Taxonomy" id="2082723"/>
    <lineage>
        <taxon>Bacteria</taxon>
        <taxon>Pseudomonadati</taxon>
        <taxon>Bacteroidota</taxon>
        <taxon>Sphingobacteriia</taxon>
        <taxon>Sphingobacteriales</taxon>
        <taxon>Sphingobacteriaceae</taxon>
        <taxon>Sphingobacterium</taxon>
    </lineage>
</organism>
<dbReference type="PANTHER" id="PTHR32322">
    <property type="entry name" value="INNER MEMBRANE TRANSPORTER"/>
    <property type="match status" value="1"/>
</dbReference>
<comment type="caution">
    <text evidence="8">The sequence shown here is derived from an EMBL/GenBank/DDBJ whole genome shotgun (WGS) entry which is preliminary data.</text>
</comment>
<accession>A0A928V2M8</accession>
<feature type="transmembrane region" description="Helical" evidence="6">
    <location>
        <begin position="123"/>
        <end position="139"/>
    </location>
</feature>
<dbReference type="InterPro" id="IPR037185">
    <property type="entry name" value="EmrE-like"/>
</dbReference>
<comment type="subcellular location">
    <subcellularLocation>
        <location evidence="1">Membrane</location>
        <topology evidence="1">Multi-pass membrane protein</topology>
    </subcellularLocation>
</comment>
<keyword evidence="4 6" id="KW-1133">Transmembrane helix</keyword>
<dbReference type="GO" id="GO:0016020">
    <property type="term" value="C:membrane"/>
    <property type="evidence" value="ECO:0007669"/>
    <property type="project" value="UniProtKB-SubCell"/>
</dbReference>
<feature type="transmembrane region" description="Helical" evidence="6">
    <location>
        <begin position="95"/>
        <end position="116"/>
    </location>
</feature>
<dbReference type="SUPFAM" id="SSF103481">
    <property type="entry name" value="Multidrug resistance efflux transporter EmrE"/>
    <property type="match status" value="2"/>
</dbReference>
<dbReference type="InterPro" id="IPR000620">
    <property type="entry name" value="EamA_dom"/>
</dbReference>
<proteinExistence type="inferred from homology"/>
<feature type="transmembrane region" description="Helical" evidence="6">
    <location>
        <begin position="151"/>
        <end position="170"/>
    </location>
</feature>
<dbReference type="PANTHER" id="PTHR32322:SF2">
    <property type="entry name" value="EAMA DOMAIN-CONTAINING PROTEIN"/>
    <property type="match status" value="1"/>
</dbReference>
<dbReference type="EMBL" id="PRDK01000009">
    <property type="protein sequence ID" value="MBE8715009.1"/>
    <property type="molecule type" value="Genomic_DNA"/>
</dbReference>
<feature type="transmembrane region" description="Helical" evidence="6">
    <location>
        <begin position="247"/>
        <end position="266"/>
    </location>
</feature>
<dbReference type="InterPro" id="IPR050638">
    <property type="entry name" value="AA-Vitamin_Transporters"/>
</dbReference>
<dbReference type="AlphaFoldDB" id="A0A928V2M8"/>
<feature type="transmembrane region" description="Helical" evidence="6">
    <location>
        <begin position="182"/>
        <end position="204"/>
    </location>
</feature>
<evidence type="ECO:0000256" key="1">
    <source>
        <dbReference type="ARBA" id="ARBA00004141"/>
    </source>
</evidence>
<feature type="domain" description="EamA" evidence="7">
    <location>
        <begin position="152"/>
        <end position="289"/>
    </location>
</feature>
<feature type="transmembrane region" description="Helical" evidence="6">
    <location>
        <begin position="216"/>
        <end position="235"/>
    </location>
</feature>
<gene>
    <name evidence="8" type="ORF">C4F49_15095</name>
</gene>
<feature type="transmembrane region" description="Helical" evidence="6">
    <location>
        <begin position="7"/>
        <end position="28"/>
    </location>
</feature>
<evidence type="ECO:0000256" key="3">
    <source>
        <dbReference type="ARBA" id="ARBA00022692"/>
    </source>
</evidence>
<evidence type="ECO:0000313" key="8">
    <source>
        <dbReference type="EMBL" id="MBE8715009.1"/>
    </source>
</evidence>
<evidence type="ECO:0000256" key="2">
    <source>
        <dbReference type="ARBA" id="ARBA00007362"/>
    </source>
</evidence>
<feature type="transmembrane region" description="Helical" evidence="6">
    <location>
        <begin position="66"/>
        <end position="83"/>
    </location>
</feature>
<evidence type="ECO:0000259" key="7">
    <source>
        <dbReference type="Pfam" id="PF00892"/>
    </source>
</evidence>
<keyword evidence="9" id="KW-1185">Reference proteome</keyword>